<sequence>MIKLKDEILGSLKADISQNLFRYRQDQIWLPEYLGHELPGGVEKIELLIQDENNEKLDYENTVLLFNTLDRLTPAEASKENLWAFLTHISCWEYMRKRWPLDEGENVGKSNNFVKTRYFFGQKPYSRNGLARLWWFGYITHDPDLEDPYELTKIMLHNQDQDVSRMIAESPNILRNKNAVRIVLRTLQKMQETEENFSKRNFIRYAAVYLNYRGGVTVLTALNDEEMKQVVDELIKNWPSYLEKERRAKEEKTALEKKTINP</sequence>
<dbReference type="Proteomes" id="UP000095658">
    <property type="component" value="Unassembled WGS sequence"/>
</dbReference>
<dbReference type="STRING" id="1714016.BA724_13945"/>
<reference evidence="1 2" key="1">
    <citation type="submission" date="2016-06" db="EMBL/GenBank/DDBJ databases">
        <title>Domibacillus iocasae genome sequencing.</title>
        <authorList>
            <person name="Verma A."/>
            <person name="Pal Y."/>
            <person name="Ojha A.K."/>
            <person name="Krishnamurthi S."/>
        </authorList>
    </citation>
    <scope>NUCLEOTIDE SEQUENCE [LARGE SCALE GENOMIC DNA]</scope>
    <source>
        <strain evidence="1 2">DSM 29979</strain>
    </source>
</reference>
<gene>
    <name evidence="1" type="ORF">BA724_13945</name>
</gene>
<protein>
    <submittedName>
        <fullName evidence="1">Uncharacterized protein</fullName>
    </submittedName>
</protein>
<keyword evidence="2" id="KW-1185">Reference proteome</keyword>
<dbReference type="Pfam" id="PF19866">
    <property type="entry name" value="DUF6339"/>
    <property type="match status" value="1"/>
</dbReference>
<evidence type="ECO:0000313" key="1">
    <source>
        <dbReference type="EMBL" id="OES43348.1"/>
    </source>
</evidence>
<evidence type="ECO:0000313" key="2">
    <source>
        <dbReference type="Proteomes" id="UP000095658"/>
    </source>
</evidence>
<dbReference type="OrthoDB" id="86327at2"/>
<dbReference type="InterPro" id="IPR045920">
    <property type="entry name" value="DUF6339"/>
</dbReference>
<proteinExistence type="predicted"/>
<dbReference type="AlphaFoldDB" id="A0A1E7DKY3"/>
<name>A0A1E7DKY3_9BACI</name>
<dbReference type="EMBL" id="MAMP01000026">
    <property type="protein sequence ID" value="OES43348.1"/>
    <property type="molecule type" value="Genomic_DNA"/>
</dbReference>
<accession>A0A1E7DKY3</accession>
<comment type="caution">
    <text evidence="1">The sequence shown here is derived from an EMBL/GenBank/DDBJ whole genome shotgun (WGS) entry which is preliminary data.</text>
</comment>
<dbReference type="RefSeq" id="WP_069939964.1">
    <property type="nucleotide sequence ID" value="NZ_MAMP01000026.1"/>
</dbReference>
<organism evidence="1 2">
    <name type="scientific">Domibacillus iocasae</name>
    <dbReference type="NCBI Taxonomy" id="1714016"/>
    <lineage>
        <taxon>Bacteria</taxon>
        <taxon>Bacillati</taxon>
        <taxon>Bacillota</taxon>
        <taxon>Bacilli</taxon>
        <taxon>Bacillales</taxon>
        <taxon>Bacillaceae</taxon>
        <taxon>Domibacillus</taxon>
    </lineage>
</organism>